<evidence type="ECO:0000256" key="1">
    <source>
        <dbReference type="SAM" id="MobiDB-lite"/>
    </source>
</evidence>
<feature type="region of interest" description="Disordered" evidence="1">
    <location>
        <begin position="117"/>
        <end position="138"/>
    </location>
</feature>
<organism evidence="2 3">
    <name type="scientific">Stutzerimonas nosocomialis</name>
    <dbReference type="NCBI Taxonomy" id="1056496"/>
    <lineage>
        <taxon>Bacteria</taxon>
        <taxon>Pseudomonadati</taxon>
        <taxon>Pseudomonadota</taxon>
        <taxon>Gammaproteobacteria</taxon>
        <taxon>Pseudomonadales</taxon>
        <taxon>Pseudomonadaceae</taxon>
        <taxon>Stutzerimonas</taxon>
    </lineage>
</organism>
<dbReference type="EMBL" id="QLAG01000010">
    <property type="protein sequence ID" value="TLX63672.1"/>
    <property type="molecule type" value="Genomic_DNA"/>
</dbReference>
<name>A0A5R9QFT2_9GAMM</name>
<keyword evidence="3" id="KW-1185">Reference proteome</keyword>
<reference evidence="2 3" key="1">
    <citation type="journal article" date="2017" name="Eur. J. Clin. Microbiol. Infect. Dis.">
        <title>Uncommonly isolated clinical Pseudomonas: identification and phylogenetic assignation.</title>
        <authorList>
            <person name="Mulet M."/>
            <person name="Gomila M."/>
            <person name="Ramirez A."/>
            <person name="Cardew S."/>
            <person name="Moore E.R."/>
            <person name="Lalucat J."/>
            <person name="Garcia-Valdes E."/>
        </authorList>
    </citation>
    <scope>NUCLEOTIDE SEQUENCE [LARGE SCALE GENOMIC DNA]</scope>
    <source>
        <strain evidence="2 3">SD129</strain>
    </source>
</reference>
<dbReference type="PROSITE" id="PS51257">
    <property type="entry name" value="PROKAR_LIPOPROTEIN"/>
    <property type="match status" value="1"/>
</dbReference>
<accession>A0A5R9QFT2</accession>
<gene>
    <name evidence="2" type="ORF">DN820_09810</name>
</gene>
<comment type="caution">
    <text evidence="2">The sequence shown here is derived from an EMBL/GenBank/DDBJ whole genome shotgun (WGS) entry which is preliminary data.</text>
</comment>
<evidence type="ECO:0000313" key="2">
    <source>
        <dbReference type="EMBL" id="TLX63672.1"/>
    </source>
</evidence>
<evidence type="ECO:0000313" key="3">
    <source>
        <dbReference type="Proteomes" id="UP000306753"/>
    </source>
</evidence>
<dbReference type="Proteomes" id="UP000306753">
    <property type="component" value="Unassembled WGS sequence"/>
</dbReference>
<proteinExistence type="predicted"/>
<dbReference type="AlphaFoldDB" id="A0A5R9QFT2"/>
<protein>
    <submittedName>
        <fullName evidence="2">Uncharacterized protein</fullName>
    </submittedName>
</protein>
<sequence length="138" mass="14897">MRGLPMGRAHASTLVCVMFLTGCQTHLEPRDYPSGYGTLIGSDGQTVLLPQACLAPVVPDEPGDGSAPRLPPGCANSLNLLQMVERREDLLEGRATGPAMAAPVGRAAQYYLHGVQTEEQRRRQQEQQGQTDTRRGAQ</sequence>